<sequence>MRITKFLFLLSIFMLMAGCSSLQGHPVVGQDGDGRVVYQHSCPRSPVDPPSGFCRYALEDVETVEIDGKLYLKGLLPQAVLDDRQDELEMMGQIVSYKDYARRVPNYFPIREKDKDEVKQGAILLLVAPPSKSSKDYYVLLDRVLNSEEELKKHLAELRKQATP</sequence>
<dbReference type="Proteomes" id="UP001302719">
    <property type="component" value="Chromosome"/>
</dbReference>
<reference evidence="2 3" key="1">
    <citation type="submission" date="2023-01" db="EMBL/GenBank/DDBJ databases">
        <title>Cultivation and genomic characterization of new, ubiquitous marine nitrite-oxidizing bacteria from the Nitrospirales.</title>
        <authorList>
            <person name="Mueller A.J."/>
            <person name="Daebeler A."/>
            <person name="Herbold C.W."/>
            <person name="Kirkegaard R.H."/>
            <person name="Daims H."/>
        </authorList>
    </citation>
    <scope>NUCLEOTIDE SEQUENCE [LARGE SCALE GENOMIC DNA]</scope>
    <source>
        <strain evidence="2 3">VA</strain>
    </source>
</reference>
<accession>A0AA96GCN0</accession>
<keyword evidence="3" id="KW-1185">Reference proteome</keyword>
<evidence type="ECO:0000313" key="3">
    <source>
        <dbReference type="Proteomes" id="UP001302719"/>
    </source>
</evidence>
<feature type="signal peptide" evidence="1">
    <location>
        <begin position="1"/>
        <end position="24"/>
    </location>
</feature>
<keyword evidence="1" id="KW-0732">Signal</keyword>
<dbReference type="EMBL" id="CP116967">
    <property type="protein sequence ID" value="WNM58597.1"/>
    <property type="molecule type" value="Genomic_DNA"/>
</dbReference>
<proteinExistence type="predicted"/>
<evidence type="ECO:0000256" key="1">
    <source>
        <dbReference type="SAM" id="SignalP"/>
    </source>
</evidence>
<dbReference type="RefSeq" id="WP_312644642.1">
    <property type="nucleotide sequence ID" value="NZ_CP116967.1"/>
</dbReference>
<dbReference type="AlphaFoldDB" id="A0AA96GCN0"/>
<name>A0AA96GCN0_9BACT</name>
<gene>
    <name evidence="2" type="ORF">PP769_02185</name>
</gene>
<evidence type="ECO:0000313" key="2">
    <source>
        <dbReference type="EMBL" id="WNM58597.1"/>
    </source>
</evidence>
<dbReference type="PROSITE" id="PS51257">
    <property type="entry name" value="PROKAR_LIPOPROTEIN"/>
    <property type="match status" value="1"/>
</dbReference>
<evidence type="ECO:0008006" key="4">
    <source>
        <dbReference type="Google" id="ProtNLM"/>
    </source>
</evidence>
<protein>
    <recommendedName>
        <fullName evidence="4">Lipoprotein</fullName>
    </recommendedName>
</protein>
<feature type="chain" id="PRO_5041692312" description="Lipoprotein" evidence="1">
    <location>
        <begin position="25"/>
        <end position="164"/>
    </location>
</feature>
<organism evidence="2 3">
    <name type="scientific">Candidatus Nitrospira allomarina</name>
    <dbReference type="NCBI Taxonomy" id="3020900"/>
    <lineage>
        <taxon>Bacteria</taxon>
        <taxon>Pseudomonadati</taxon>
        <taxon>Nitrospirota</taxon>
        <taxon>Nitrospiria</taxon>
        <taxon>Nitrospirales</taxon>
        <taxon>Nitrospiraceae</taxon>
        <taxon>Nitrospira</taxon>
    </lineage>
</organism>
<dbReference type="KEGG" id="nall:PP769_02185"/>